<protein>
    <submittedName>
        <fullName evidence="1">Uncharacterized protein</fullName>
    </submittedName>
</protein>
<keyword evidence="2" id="KW-1185">Reference proteome</keyword>
<accession>A0A4Y3RGQ0</accession>
<name>A0A4Y3RGQ0_9ACTN</name>
<dbReference type="Proteomes" id="UP000315226">
    <property type="component" value="Unassembled WGS sequence"/>
</dbReference>
<comment type="caution">
    <text evidence="1">The sequence shown here is derived from an EMBL/GenBank/DDBJ whole genome shotgun (WGS) entry which is preliminary data.</text>
</comment>
<dbReference type="OrthoDB" id="3632864at2"/>
<dbReference type="AlphaFoldDB" id="A0A4Y3RGQ0"/>
<sequence length="116" mass="12575">MEITAEDAHELARFCAELTEARTLARNMGRSAELERLLVELREGTRPAAAVTQSVRTLLDLPSRPRGYASFPGQESAPRPAGSYICPGGRCSRSEHRTPGAPLHECAVLGEPLMFG</sequence>
<gene>
    <name evidence="1" type="ORF">SGA01_25860</name>
</gene>
<organism evidence="1 2">
    <name type="scientific">Streptomyces gardneri</name>
    <dbReference type="NCBI Taxonomy" id="66892"/>
    <lineage>
        <taxon>Bacteria</taxon>
        <taxon>Bacillati</taxon>
        <taxon>Actinomycetota</taxon>
        <taxon>Actinomycetes</taxon>
        <taxon>Kitasatosporales</taxon>
        <taxon>Streptomycetaceae</taxon>
        <taxon>Streptomyces</taxon>
    </lineage>
</organism>
<reference evidence="1 2" key="1">
    <citation type="submission" date="2019-06" db="EMBL/GenBank/DDBJ databases">
        <title>Whole genome shotgun sequence of Streptomyces gardneri NBRC 12865.</title>
        <authorList>
            <person name="Hosoyama A."/>
            <person name="Uohara A."/>
            <person name="Ohji S."/>
            <person name="Ichikawa N."/>
        </authorList>
    </citation>
    <scope>NUCLEOTIDE SEQUENCE [LARGE SCALE GENOMIC DNA]</scope>
    <source>
        <strain evidence="1 2">NBRC 12865</strain>
    </source>
</reference>
<dbReference type="RefSeq" id="WP_141296647.1">
    <property type="nucleotide sequence ID" value="NZ_BJMN01000014.1"/>
</dbReference>
<evidence type="ECO:0000313" key="1">
    <source>
        <dbReference type="EMBL" id="GEB56981.1"/>
    </source>
</evidence>
<proteinExistence type="predicted"/>
<evidence type="ECO:0000313" key="2">
    <source>
        <dbReference type="Proteomes" id="UP000315226"/>
    </source>
</evidence>
<dbReference type="EMBL" id="BJMN01000014">
    <property type="protein sequence ID" value="GEB56981.1"/>
    <property type="molecule type" value="Genomic_DNA"/>
</dbReference>